<keyword evidence="1" id="KW-0472">Membrane</keyword>
<feature type="transmembrane region" description="Helical" evidence="1">
    <location>
        <begin position="97"/>
        <end position="115"/>
    </location>
</feature>
<sequence length="225" mass="23751">MSYYNLMETLINFGISNKELLTAFTDAREIAISKIAAGAAGLGISALAGAGSFTTFAAGDVVAAATFGPSTLSWLGVSGAAGAIEFLVPATLCTNPMLLGGAVLAGVASLTVIGVKNKSRKKYNAMSDDCKKIHDLLHAAYREAWLASNLIMLVHCTEGGNYEFANRASRVKWEEYITSKGGEITVDLSPSALVLELQNRADVLEASLIDTGQVIEDLWSKVKKS</sequence>
<accession>A0A9P8LH68</accession>
<reference evidence="2" key="1">
    <citation type="submission" date="2021-03" db="EMBL/GenBank/DDBJ databases">
        <title>Comparative genomics and phylogenomic investigation of the class Geoglossomycetes provide insights into ecological specialization and systematics.</title>
        <authorList>
            <person name="Melie T."/>
            <person name="Pirro S."/>
            <person name="Miller A.N."/>
            <person name="Quandt A."/>
        </authorList>
    </citation>
    <scope>NUCLEOTIDE SEQUENCE</scope>
    <source>
        <strain evidence="2">CAQ_001_2017</strain>
    </source>
</reference>
<dbReference type="AlphaFoldDB" id="A0A9P8LH68"/>
<protein>
    <submittedName>
        <fullName evidence="2">Uncharacterized protein</fullName>
    </submittedName>
</protein>
<name>A0A9P8LH68_9PEZI</name>
<dbReference type="EMBL" id="JAGHQM010000105">
    <property type="protein sequence ID" value="KAH0565346.1"/>
    <property type="molecule type" value="Genomic_DNA"/>
</dbReference>
<evidence type="ECO:0000313" key="3">
    <source>
        <dbReference type="Proteomes" id="UP000750711"/>
    </source>
</evidence>
<keyword evidence="1" id="KW-1133">Transmembrane helix</keyword>
<evidence type="ECO:0000256" key="1">
    <source>
        <dbReference type="SAM" id="Phobius"/>
    </source>
</evidence>
<evidence type="ECO:0000313" key="2">
    <source>
        <dbReference type="EMBL" id="KAH0565346.1"/>
    </source>
</evidence>
<dbReference type="Proteomes" id="UP000750711">
    <property type="component" value="Unassembled WGS sequence"/>
</dbReference>
<keyword evidence="1" id="KW-0812">Transmembrane</keyword>
<gene>
    <name evidence="2" type="ORF">GP486_001264</name>
</gene>
<keyword evidence="3" id="KW-1185">Reference proteome</keyword>
<comment type="caution">
    <text evidence="2">The sequence shown here is derived from an EMBL/GenBank/DDBJ whole genome shotgun (WGS) entry which is preliminary data.</text>
</comment>
<organism evidence="2 3">
    <name type="scientific">Trichoglossum hirsutum</name>
    <dbReference type="NCBI Taxonomy" id="265104"/>
    <lineage>
        <taxon>Eukaryota</taxon>
        <taxon>Fungi</taxon>
        <taxon>Dikarya</taxon>
        <taxon>Ascomycota</taxon>
        <taxon>Pezizomycotina</taxon>
        <taxon>Geoglossomycetes</taxon>
        <taxon>Geoglossales</taxon>
        <taxon>Geoglossaceae</taxon>
        <taxon>Trichoglossum</taxon>
    </lineage>
</organism>
<proteinExistence type="predicted"/>